<keyword evidence="3" id="KW-1185">Reference proteome</keyword>
<dbReference type="Pfam" id="PF13480">
    <property type="entry name" value="Acetyltransf_6"/>
    <property type="match status" value="1"/>
</dbReference>
<protein>
    <recommendedName>
        <fullName evidence="1">BioF2-like acetyltransferase domain-containing protein</fullName>
    </recommendedName>
</protein>
<sequence>MITRADAGWTVETVRGDDAFRNLRDDWADLYRRCATASPFQSYGWLEGWWHAYARPGCLRLTLIRHDRRLVAAAPLMLRRRGGVRVLVPLGGDLADHTDVLIDDDVAEPAARALTRALLAQPDWQVIDLPESRPGALTGTAFWDAWPGRRYRIASSMCQELTTQTLTAFLASLPGRQRRTARHTLVVLDRSGLDLHEVPADEAGPAVTELLRLHAQQWRGRGINPEHLSPAFAAYLRRAVTTMLGAGQASLVEYRDGDRVLGAHLAFLGHDSLDGYLSGVDPEMRRGMDLTMTMLADAMPRAHRLGLSTVSFLRGEEPYKDRWHPRRTRNQRILLVRPASPAGLGYAAAVRAGRAAVAAAKEHAPWLRTVRDRLHR</sequence>
<dbReference type="Proteomes" id="UP000053244">
    <property type="component" value="Unassembled WGS sequence"/>
</dbReference>
<proteinExistence type="predicted"/>
<organism evidence="2 3">
    <name type="scientific">Actinoplanes awajinensis subsp. mycoplanecinus</name>
    <dbReference type="NCBI Taxonomy" id="135947"/>
    <lineage>
        <taxon>Bacteria</taxon>
        <taxon>Bacillati</taxon>
        <taxon>Actinomycetota</taxon>
        <taxon>Actinomycetes</taxon>
        <taxon>Micromonosporales</taxon>
        <taxon>Micromonosporaceae</taxon>
        <taxon>Actinoplanes</taxon>
    </lineage>
</organism>
<evidence type="ECO:0000313" key="3">
    <source>
        <dbReference type="Proteomes" id="UP000053244"/>
    </source>
</evidence>
<name>A0A101JB11_9ACTN</name>
<evidence type="ECO:0000313" key="2">
    <source>
        <dbReference type="EMBL" id="KUL23481.1"/>
    </source>
</evidence>
<feature type="domain" description="BioF2-like acetyltransferase" evidence="1">
    <location>
        <begin position="176"/>
        <end position="320"/>
    </location>
</feature>
<dbReference type="InterPro" id="IPR038740">
    <property type="entry name" value="BioF2-like_GNAT_dom"/>
</dbReference>
<gene>
    <name evidence="2" type="ORF">ADL15_45725</name>
</gene>
<dbReference type="SUPFAM" id="SSF55729">
    <property type="entry name" value="Acyl-CoA N-acyltransferases (Nat)"/>
    <property type="match status" value="1"/>
</dbReference>
<comment type="caution">
    <text evidence="2">The sequence shown here is derived from an EMBL/GenBank/DDBJ whole genome shotgun (WGS) entry which is preliminary data.</text>
</comment>
<dbReference type="AlphaFoldDB" id="A0A101JB11"/>
<accession>A0A101JB11</accession>
<reference evidence="2 3" key="1">
    <citation type="submission" date="2015-10" db="EMBL/GenBank/DDBJ databases">
        <authorList>
            <person name="Gilbert D.G."/>
        </authorList>
    </citation>
    <scope>NUCLEOTIDE SEQUENCE [LARGE SCALE GENOMIC DNA]</scope>
    <source>
        <strain evidence="2 3">NRRL B-16712</strain>
    </source>
</reference>
<dbReference type="Gene3D" id="3.40.630.30">
    <property type="match status" value="1"/>
</dbReference>
<dbReference type="InterPro" id="IPR016181">
    <property type="entry name" value="Acyl_CoA_acyltransferase"/>
</dbReference>
<dbReference type="OrthoDB" id="3452668at2"/>
<dbReference type="RefSeq" id="WP_083972548.1">
    <property type="nucleotide sequence ID" value="NZ_LLZH01000331.1"/>
</dbReference>
<evidence type="ECO:0000259" key="1">
    <source>
        <dbReference type="Pfam" id="PF13480"/>
    </source>
</evidence>
<dbReference type="EMBL" id="LLZH01000331">
    <property type="protein sequence ID" value="KUL23481.1"/>
    <property type="molecule type" value="Genomic_DNA"/>
</dbReference>